<dbReference type="InterPro" id="IPR001845">
    <property type="entry name" value="HTH_ArsR_DNA-bd_dom"/>
</dbReference>
<comment type="caution">
    <text evidence="3">The sequence shown here is derived from an EMBL/GenBank/DDBJ whole genome shotgun (WGS) entry which is preliminary data.</text>
</comment>
<dbReference type="EMBL" id="AQPW01000017">
    <property type="protein sequence ID" value="EON32007.1"/>
    <property type="molecule type" value="Genomic_DNA"/>
</dbReference>
<evidence type="ECO:0000259" key="2">
    <source>
        <dbReference type="PROSITE" id="PS50987"/>
    </source>
</evidence>
<dbReference type="PROSITE" id="PS50987">
    <property type="entry name" value="HTH_ARSR_2"/>
    <property type="match status" value="1"/>
</dbReference>
<dbReference type="SMART" id="SM00418">
    <property type="entry name" value="HTH_ARSR"/>
    <property type="match status" value="1"/>
</dbReference>
<dbReference type="PATRIC" id="fig|1316928.3.peg.2911"/>
<organism evidence="3 4">
    <name type="scientific">Gordonia terrae C-6</name>
    <dbReference type="NCBI Taxonomy" id="1316928"/>
    <lineage>
        <taxon>Bacteria</taxon>
        <taxon>Bacillati</taxon>
        <taxon>Actinomycetota</taxon>
        <taxon>Actinomycetes</taxon>
        <taxon>Mycobacteriales</taxon>
        <taxon>Gordoniaceae</taxon>
        <taxon>Gordonia</taxon>
    </lineage>
</organism>
<sequence>MNDGHTTDAGDEEEPVTDFDPDSFDADSFDADSWAARFMLLSDPNRLRLVAEMHARPGSTVAELATRIDITENAASQSIRKLRDQGWVRSEKAGRMVHYEVVGDAIVHRILHDIIGVGHLTAADRSDHAHPVTTD</sequence>
<dbReference type="InterPro" id="IPR036388">
    <property type="entry name" value="WH-like_DNA-bd_sf"/>
</dbReference>
<dbReference type="Proteomes" id="UP000013569">
    <property type="component" value="Unassembled WGS sequence"/>
</dbReference>
<reference evidence="3 4" key="1">
    <citation type="journal article" date="2013" name="Genome Announc.">
        <title>Draft Genome Sequence of a Benzothiophene-Desulfurizing Bacterium, Gordona terrae Strain C-6.</title>
        <authorList>
            <person name="Wang W."/>
            <person name="Ma T."/>
            <person name="Ren Y."/>
            <person name="Li G."/>
        </authorList>
    </citation>
    <scope>NUCLEOTIDE SEQUENCE [LARGE SCALE GENOMIC DNA]</scope>
    <source>
        <strain evidence="3 4">C-6</strain>
    </source>
</reference>
<feature type="region of interest" description="Disordered" evidence="1">
    <location>
        <begin position="1"/>
        <end position="22"/>
    </location>
</feature>
<evidence type="ECO:0000313" key="4">
    <source>
        <dbReference type="Proteomes" id="UP000013569"/>
    </source>
</evidence>
<feature type="compositionally biased region" description="Acidic residues" evidence="1">
    <location>
        <begin position="9"/>
        <end position="22"/>
    </location>
</feature>
<dbReference type="Gene3D" id="1.10.10.10">
    <property type="entry name" value="Winged helix-like DNA-binding domain superfamily/Winged helix DNA-binding domain"/>
    <property type="match status" value="1"/>
</dbReference>
<accession>R7Y7K7</accession>
<dbReference type="Pfam" id="PF12840">
    <property type="entry name" value="HTH_20"/>
    <property type="match status" value="1"/>
</dbReference>
<protein>
    <submittedName>
        <fullName evidence="3">Putative transcriptional regulator</fullName>
    </submittedName>
</protein>
<gene>
    <name evidence="3" type="ORF">GTC6_14429</name>
</gene>
<dbReference type="AlphaFoldDB" id="R7Y7K7"/>
<dbReference type="CDD" id="cd00090">
    <property type="entry name" value="HTH_ARSR"/>
    <property type="match status" value="1"/>
</dbReference>
<feature type="domain" description="HTH arsR-type" evidence="2">
    <location>
        <begin position="26"/>
        <end position="121"/>
    </location>
</feature>
<dbReference type="SUPFAM" id="SSF46785">
    <property type="entry name" value="Winged helix' DNA-binding domain"/>
    <property type="match status" value="1"/>
</dbReference>
<evidence type="ECO:0000313" key="3">
    <source>
        <dbReference type="EMBL" id="EON32007.1"/>
    </source>
</evidence>
<dbReference type="InterPro" id="IPR036390">
    <property type="entry name" value="WH_DNA-bd_sf"/>
</dbReference>
<name>R7Y7K7_9ACTN</name>
<evidence type="ECO:0000256" key="1">
    <source>
        <dbReference type="SAM" id="MobiDB-lite"/>
    </source>
</evidence>
<dbReference type="PRINTS" id="PR00778">
    <property type="entry name" value="HTHARSR"/>
</dbReference>
<proteinExistence type="predicted"/>
<dbReference type="GO" id="GO:0003700">
    <property type="term" value="F:DNA-binding transcription factor activity"/>
    <property type="evidence" value="ECO:0007669"/>
    <property type="project" value="InterPro"/>
</dbReference>
<dbReference type="InterPro" id="IPR011991">
    <property type="entry name" value="ArsR-like_HTH"/>
</dbReference>